<accession>A0ABR1Q4R1</accession>
<evidence type="ECO:0000313" key="3">
    <source>
        <dbReference type="Proteomes" id="UP001391051"/>
    </source>
</evidence>
<dbReference type="RefSeq" id="XP_066696961.1">
    <property type="nucleotide sequence ID" value="XM_066847470.1"/>
</dbReference>
<name>A0ABR1Q4R1_9PEZI</name>
<comment type="caution">
    <text evidence="2">The sequence shown here is derived from an EMBL/GenBank/DDBJ whole genome shotgun (WGS) entry which is preliminary data.</text>
</comment>
<feature type="region of interest" description="Disordered" evidence="1">
    <location>
        <begin position="8"/>
        <end position="111"/>
    </location>
</feature>
<evidence type="ECO:0000313" key="2">
    <source>
        <dbReference type="EMBL" id="KAK7946927.1"/>
    </source>
</evidence>
<dbReference type="GeneID" id="92080532"/>
<keyword evidence="3" id="KW-1185">Reference proteome</keyword>
<sequence>MIRSLAWETAPGLMAAEFSSPASQRDSRAILQRPPCPELDKSFPNVRFQPPAQEREGNATVAHGKNELPDSQVVERSLNRPIGRSDESGSTANPSSHHTQRLGEGFHQWFETTAASSPAGDFERGVPSMVLKCLWGADGTDSTRPRTQTICD</sequence>
<dbReference type="Proteomes" id="UP001391051">
    <property type="component" value="Unassembled WGS sequence"/>
</dbReference>
<dbReference type="EMBL" id="JAQQWE010000007">
    <property type="protein sequence ID" value="KAK7946927.1"/>
    <property type="molecule type" value="Genomic_DNA"/>
</dbReference>
<proteinExistence type="predicted"/>
<evidence type="ECO:0000256" key="1">
    <source>
        <dbReference type="SAM" id="MobiDB-lite"/>
    </source>
</evidence>
<gene>
    <name evidence="2" type="ORF">PG986_011248</name>
</gene>
<protein>
    <submittedName>
        <fullName evidence="2">Uncharacterized protein</fullName>
    </submittedName>
</protein>
<reference evidence="2 3" key="1">
    <citation type="submission" date="2023-01" db="EMBL/GenBank/DDBJ databases">
        <title>Analysis of 21 Apiospora genomes using comparative genomics revels a genus with tremendous synthesis potential of carbohydrate active enzymes and secondary metabolites.</title>
        <authorList>
            <person name="Sorensen T."/>
        </authorList>
    </citation>
    <scope>NUCLEOTIDE SEQUENCE [LARGE SCALE GENOMIC DNA]</scope>
    <source>
        <strain evidence="2 3">CBS 24483</strain>
    </source>
</reference>
<feature type="compositionally biased region" description="Polar residues" evidence="1">
    <location>
        <begin position="88"/>
        <end position="97"/>
    </location>
</feature>
<organism evidence="2 3">
    <name type="scientific">Apiospora aurea</name>
    <dbReference type="NCBI Taxonomy" id="335848"/>
    <lineage>
        <taxon>Eukaryota</taxon>
        <taxon>Fungi</taxon>
        <taxon>Dikarya</taxon>
        <taxon>Ascomycota</taxon>
        <taxon>Pezizomycotina</taxon>
        <taxon>Sordariomycetes</taxon>
        <taxon>Xylariomycetidae</taxon>
        <taxon>Amphisphaeriales</taxon>
        <taxon>Apiosporaceae</taxon>
        <taxon>Apiospora</taxon>
    </lineage>
</organism>